<keyword evidence="5 8" id="KW-1133">Transmembrane helix</keyword>
<evidence type="ECO:0000256" key="5">
    <source>
        <dbReference type="ARBA" id="ARBA00022989"/>
    </source>
</evidence>
<dbReference type="InterPro" id="IPR000298">
    <property type="entry name" value="Cyt_c_oxidase-like_su3"/>
</dbReference>
<evidence type="ECO:0000259" key="9">
    <source>
        <dbReference type="PROSITE" id="PS50253"/>
    </source>
</evidence>
<accession>A0ABY8IZ26</accession>
<evidence type="ECO:0000313" key="11">
    <source>
        <dbReference type="Proteomes" id="UP001221597"/>
    </source>
</evidence>
<sequence>MNQTVSRELFGDKRLGFYIYLGVEAVMFATLFATYIIFTPPEKGVTPTEAFDLRSVIMTSAFLLPSSATLLIAEKGLKDASRMKVWIGLITTFLLGAVFLGLEVHEFYKYAVHEGYTISVNNFMASFYTLVGLHASHVAFGLGWMLLLMLQLKRNIPSALFNEKQRIFNYYWHFVDFIWVMIIIFVYSPYVF</sequence>
<dbReference type="Gene3D" id="1.20.120.80">
    <property type="entry name" value="Cytochrome c oxidase, subunit III, four-helix bundle"/>
    <property type="match status" value="1"/>
</dbReference>
<feature type="transmembrane region" description="Helical" evidence="8">
    <location>
        <begin position="170"/>
        <end position="190"/>
    </location>
</feature>
<feature type="transmembrane region" description="Helical" evidence="8">
    <location>
        <begin position="125"/>
        <end position="150"/>
    </location>
</feature>
<evidence type="ECO:0000256" key="4">
    <source>
        <dbReference type="ARBA" id="ARBA00022692"/>
    </source>
</evidence>
<reference evidence="10 11" key="1">
    <citation type="submission" date="2023-04" db="EMBL/GenBank/DDBJ databases">
        <title>Genome sequence of Halobacillus naozhouensis KACC 21980.</title>
        <authorList>
            <person name="Kim S."/>
            <person name="Heo J."/>
            <person name="Kwon S.-W."/>
        </authorList>
    </citation>
    <scope>NUCLEOTIDE SEQUENCE [LARGE SCALE GENOMIC DNA]</scope>
    <source>
        <strain evidence="10 11">KCTC 13234</strain>
    </source>
</reference>
<dbReference type="SUPFAM" id="SSF81452">
    <property type="entry name" value="Cytochrome c oxidase subunit III-like"/>
    <property type="match status" value="1"/>
</dbReference>
<dbReference type="RefSeq" id="WP_283076450.1">
    <property type="nucleotide sequence ID" value="NZ_CP121671.1"/>
</dbReference>
<feature type="domain" description="Heme-copper oxidase subunit III family profile" evidence="9">
    <location>
        <begin position="14"/>
        <end position="191"/>
    </location>
</feature>
<keyword evidence="6 8" id="KW-0472">Membrane</keyword>
<evidence type="ECO:0000256" key="2">
    <source>
        <dbReference type="ARBA" id="ARBA00010581"/>
    </source>
</evidence>
<feature type="transmembrane region" description="Helical" evidence="8">
    <location>
        <begin position="85"/>
        <end position="105"/>
    </location>
</feature>
<dbReference type="Proteomes" id="UP001221597">
    <property type="component" value="Chromosome"/>
</dbReference>
<dbReference type="PANTHER" id="PTHR11403:SF2">
    <property type="entry name" value="CYTOCHROME BO(3) UBIQUINOL OXIDASE SUBUNIT 3"/>
    <property type="match status" value="1"/>
</dbReference>
<evidence type="ECO:0000256" key="1">
    <source>
        <dbReference type="ARBA" id="ARBA00004651"/>
    </source>
</evidence>
<evidence type="ECO:0000313" key="10">
    <source>
        <dbReference type="EMBL" id="WFT74453.1"/>
    </source>
</evidence>
<dbReference type="InterPro" id="IPR035973">
    <property type="entry name" value="Cyt_c_oxidase_su3-like_sf"/>
</dbReference>
<gene>
    <name evidence="10" type="ORF">P9989_19195</name>
</gene>
<dbReference type="EMBL" id="CP121671">
    <property type="protein sequence ID" value="WFT74453.1"/>
    <property type="molecule type" value="Genomic_DNA"/>
</dbReference>
<comment type="subcellular location">
    <subcellularLocation>
        <location evidence="1 7">Cell membrane</location>
        <topology evidence="1 7">Multi-pass membrane protein</topology>
    </subcellularLocation>
</comment>
<feature type="transmembrane region" description="Helical" evidence="8">
    <location>
        <begin position="17"/>
        <end position="38"/>
    </location>
</feature>
<keyword evidence="11" id="KW-1185">Reference proteome</keyword>
<dbReference type="PROSITE" id="PS50253">
    <property type="entry name" value="COX3"/>
    <property type="match status" value="1"/>
</dbReference>
<evidence type="ECO:0000256" key="7">
    <source>
        <dbReference type="RuleBase" id="RU003376"/>
    </source>
</evidence>
<feature type="transmembrane region" description="Helical" evidence="8">
    <location>
        <begin position="53"/>
        <end position="73"/>
    </location>
</feature>
<organism evidence="10 11">
    <name type="scientific">Halobacillus naozhouensis</name>
    <dbReference type="NCBI Taxonomy" id="554880"/>
    <lineage>
        <taxon>Bacteria</taxon>
        <taxon>Bacillati</taxon>
        <taxon>Bacillota</taxon>
        <taxon>Bacilli</taxon>
        <taxon>Bacillales</taxon>
        <taxon>Bacillaceae</taxon>
        <taxon>Halobacillus</taxon>
    </lineage>
</organism>
<keyword evidence="4 7" id="KW-0812">Transmembrane</keyword>
<evidence type="ECO:0000256" key="8">
    <source>
        <dbReference type="SAM" id="Phobius"/>
    </source>
</evidence>
<proteinExistence type="inferred from homology"/>
<comment type="similarity">
    <text evidence="2 7">Belongs to the cytochrome c oxidase subunit 3 family.</text>
</comment>
<dbReference type="InterPro" id="IPR013833">
    <property type="entry name" value="Cyt_c_oxidase_su3_a-hlx"/>
</dbReference>
<evidence type="ECO:0000256" key="3">
    <source>
        <dbReference type="ARBA" id="ARBA00022475"/>
    </source>
</evidence>
<protein>
    <submittedName>
        <fullName evidence="10">Cytochrome c oxidase subunit 3</fullName>
    </submittedName>
</protein>
<evidence type="ECO:0000256" key="6">
    <source>
        <dbReference type="ARBA" id="ARBA00023136"/>
    </source>
</evidence>
<name>A0ABY8IZ26_9BACI</name>
<dbReference type="Pfam" id="PF00510">
    <property type="entry name" value="COX3"/>
    <property type="match status" value="1"/>
</dbReference>
<dbReference type="InterPro" id="IPR024791">
    <property type="entry name" value="Cyt_c/ubiquinol_Oxase_su3"/>
</dbReference>
<keyword evidence="3" id="KW-1003">Cell membrane</keyword>
<dbReference type="PANTHER" id="PTHR11403">
    <property type="entry name" value="CYTOCHROME C OXIDASE SUBUNIT III"/>
    <property type="match status" value="1"/>
</dbReference>